<reference evidence="10 11" key="1">
    <citation type="submission" date="2014-11" db="EMBL/GenBank/DDBJ databases">
        <title>Genome sequence and analysis of novel Kurthia sp.</title>
        <authorList>
            <person name="Lawson J.N."/>
            <person name="Gonzalez J.E."/>
            <person name="Rinauldi L."/>
            <person name="Xuan Z."/>
            <person name="Firman A."/>
            <person name="Shaddox L."/>
            <person name="Trudeau A."/>
            <person name="Shah S."/>
            <person name="Reiman D."/>
        </authorList>
    </citation>
    <scope>NUCLEOTIDE SEQUENCE [LARGE SCALE GENOMIC DNA]</scope>
    <source>
        <strain evidence="10 11">3B1D</strain>
    </source>
</reference>
<protein>
    <recommendedName>
        <fullName evidence="12">Transcriptional regulator</fullName>
    </recommendedName>
</protein>
<keyword evidence="2" id="KW-0902">Two-component regulatory system</keyword>
<dbReference type="GO" id="GO:0005829">
    <property type="term" value="C:cytosol"/>
    <property type="evidence" value="ECO:0007669"/>
    <property type="project" value="TreeGrafter"/>
</dbReference>
<dbReference type="CDD" id="cd00383">
    <property type="entry name" value="trans_reg_C"/>
    <property type="match status" value="1"/>
</dbReference>
<feature type="domain" description="OmpR/PhoB-type" evidence="9">
    <location>
        <begin position="119"/>
        <end position="211"/>
    </location>
</feature>
<dbReference type="AlphaFoldDB" id="A0A433RXW5"/>
<dbReference type="GO" id="GO:0000156">
    <property type="term" value="F:phosphorelay response regulator activity"/>
    <property type="evidence" value="ECO:0007669"/>
    <property type="project" value="TreeGrafter"/>
</dbReference>
<feature type="DNA-binding region" description="OmpR/PhoB-type" evidence="7">
    <location>
        <begin position="119"/>
        <end position="211"/>
    </location>
</feature>
<dbReference type="GO" id="GO:0006355">
    <property type="term" value="P:regulation of DNA-templated transcription"/>
    <property type="evidence" value="ECO:0007669"/>
    <property type="project" value="InterPro"/>
</dbReference>
<dbReference type="InterPro" id="IPR001867">
    <property type="entry name" value="OmpR/PhoB-type_DNA-bd"/>
</dbReference>
<dbReference type="OrthoDB" id="9802426at2"/>
<dbReference type="SUPFAM" id="SSF46894">
    <property type="entry name" value="C-terminal effector domain of the bipartite response regulators"/>
    <property type="match status" value="1"/>
</dbReference>
<dbReference type="Gene3D" id="1.10.10.10">
    <property type="entry name" value="Winged helix-like DNA-binding domain superfamily/Winged helix DNA-binding domain"/>
    <property type="match status" value="1"/>
</dbReference>
<feature type="domain" description="Response regulatory" evidence="8">
    <location>
        <begin position="3"/>
        <end position="116"/>
    </location>
</feature>
<evidence type="ECO:0000256" key="3">
    <source>
        <dbReference type="ARBA" id="ARBA00023015"/>
    </source>
</evidence>
<evidence type="ECO:0000313" key="10">
    <source>
        <dbReference type="EMBL" id="RUS58107.1"/>
    </source>
</evidence>
<dbReference type="InterPro" id="IPR036388">
    <property type="entry name" value="WH-like_DNA-bd_sf"/>
</dbReference>
<evidence type="ECO:0000256" key="1">
    <source>
        <dbReference type="ARBA" id="ARBA00022553"/>
    </source>
</evidence>
<dbReference type="GO" id="GO:0000976">
    <property type="term" value="F:transcription cis-regulatory region binding"/>
    <property type="evidence" value="ECO:0007669"/>
    <property type="project" value="TreeGrafter"/>
</dbReference>
<keyword evidence="1 6" id="KW-0597">Phosphoprotein</keyword>
<evidence type="ECO:0000313" key="11">
    <source>
        <dbReference type="Proteomes" id="UP000288623"/>
    </source>
</evidence>
<dbReference type="Gene3D" id="3.40.50.2300">
    <property type="match status" value="1"/>
</dbReference>
<dbReference type="PROSITE" id="PS51755">
    <property type="entry name" value="OMPR_PHOB"/>
    <property type="match status" value="1"/>
</dbReference>
<dbReference type="PANTHER" id="PTHR48111">
    <property type="entry name" value="REGULATOR OF RPOS"/>
    <property type="match status" value="1"/>
</dbReference>
<proteinExistence type="predicted"/>
<dbReference type="InterPro" id="IPR039420">
    <property type="entry name" value="WalR-like"/>
</dbReference>
<dbReference type="InterPro" id="IPR016032">
    <property type="entry name" value="Sig_transdc_resp-reg_C-effctor"/>
</dbReference>
<dbReference type="RefSeq" id="WP_126989447.1">
    <property type="nucleotide sequence ID" value="NZ_JTFC01000008.1"/>
</dbReference>
<dbReference type="PANTHER" id="PTHR48111:SF1">
    <property type="entry name" value="TWO-COMPONENT RESPONSE REGULATOR ORR33"/>
    <property type="match status" value="1"/>
</dbReference>
<dbReference type="Proteomes" id="UP000288623">
    <property type="component" value="Unassembled WGS sequence"/>
</dbReference>
<sequence>MNTILLVDDEHPITDVLQTYFEKLPAHVVIAHTGSQALDLLEKHVVDLVILDLMLPDMRGEDICRYLKLETSIPVIMLTAKISIEDKLNGFHIGADDYVIKPFHPKEIVARAKRLLPKSANLQVGAINYEATARLLTLPDEAVTLTENEGKIMTLLLENPTKVFSRYEMIENLFSEETDPRVIDQHIKNIRKKINYPLIQTVFGIGYKLEEVSHLS</sequence>
<dbReference type="SUPFAM" id="SSF52172">
    <property type="entry name" value="CheY-like"/>
    <property type="match status" value="1"/>
</dbReference>
<evidence type="ECO:0000259" key="8">
    <source>
        <dbReference type="PROSITE" id="PS50110"/>
    </source>
</evidence>
<dbReference type="SMART" id="SM00862">
    <property type="entry name" value="Trans_reg_C"/>
    <property type="match status" value="1"/>
</dbReference>
<dbReference type="PROSITE" id="PS50110">
    <property type="entry name" value="RESPONSE_REGULATORY"/>
    <property type="match status" value="1"/>
</dbReference>
<dbReference type="Pfam" id="PF00486">
    <property type="entry name" value="Trans_reg_C"/>
    <property type="match status" value="1"/>
</dbReference>
<name>A0A433RXW5_9BACL</name>
<dbReference type="InterPro" id="IPR011006">
    <property type="entry name" value="CheY-like_superfamily"/>
</dbReference>
<dbReference type="CDD" id="cd17574">
    <property type="entry name" value="REC_OmpR"/>
    <property type="match status" value="1"/>
</dbReference>
<evidence type="ECO:0000256" key="4">
    <source>
        <dbReference type="ARBA" id="ARBA00023125"/>
    </source>
</evidence>
<dbReference type="SMART" id="SM00448">
    <property type="entry name" value="REC"/>
    <property type="match status" value="1"/>
</dbReference>
<keyword evidence="5" id="KW-0804">Transcription</keyword>
<gene>
    <name evidence="10" type="ORF">QI30_02885</name>
</gene>
<dbReference type="Gene3D" id="6.10.250.690">
    <property type="match status" value="1"/>
</dbReference>
<keyword evidence="11" id="KW-1185">Reference proteome</keyword>
<organism evidence="10 11">
    <name type="scientific">Candidatus Kurthia intestinigallinarum</name>
    <dbReference type="NCBI Taxonomy" id="1562256"/>
    <lineage>
        <taxon>Bacteria</taxon>
        <taxon>Bacillati</taxon>
        <taxon>Bacillota</taxon>
        <taxon>Bacilli</taxon>
        <taxon>Bacillales</taxon>
        <taxon>Caryophanaceae</taxon>
        <taxon>Kurthia</taxon>
    </lineage>
</organism>
<evidence type="ECO:0000256" key="5">
    <source>
        <dbReference type="ARBA" id="ARBA00023163"/>
    </source>
</evidence>
<keyword evidence="4 7" id="KW-0238">DNA-binding</keyword>
<evidence type="ECO:0000256" key="2">
    <source>
        <dbReference type="ARBA" id="ARBA00023012"/>
    </source>
</evidence>
<comment type="caution">
    <text evidence="10">The sequence shown here is derived from an EMBL/GenBank/DDBJ whole genome shotgun (WGS) entry which is preliminary data.</text>
</comment>
<dbReference type="EMBL" id="JTFC01000008">
    <property type="protein sequence ID" value="RUS58107.1"/>
    <property type="molecule type" value="Genomic_DNA"/>
</dbReference>
<dbReference type="GO" id="GO:0032993">
    <property type="term" value="C:protein-DNA complex"/>
    <property type="evidence" value="ECO:0007669"/>
    <property type="project" value="TreeGrafter"/>
</dbReference>
<dbReference type="InterPro" id="IPR001789">
    <property type="entry name" value="Sig_transdc_resp-reg_receiver"/>
</dbReference>
<evidence type="ECO:0008006" key="12">
    <source>
        <dbReference type="Google" id="ProtNLM"/>
    </source>
</evidence>
<evidence type="ECO:0000256" key="6">
    <source>
        <dbReference type="PROSITE-ProRule" id="PRU00169"/>
    </source>
</evidence>
<evidence type="ECO:0000256" key="7">
    <source>
        <dbReference type="PROSITE-ProRule" id="PRU01091"/>
    </source>
</evidence>
<accession>A0A433RXW5</accession>
<feature type="modified residue" description="4-aspartylphosphate" evidence="6">
    <location>
        <position position="52"/>
    </location>
</feature>
<keyword evidence="3" id="KW-0805">Transcription regulation</keyword>
<evidence type="ECO:0000259" key="9">
    <source>
        <dbReference type="PROSITE" id="PS51755"/>
    </source>
</evidence>
<dbReference type="Pfam" id="PF00072">
    <property type="entry name" value="Response_reg"/>
    <property type="match status" value="1"/>
</dbReference>